<dbReference type="Proteomes" id="UP000799324">
    <property type="component" value="Unassembled WGS sequence"/>
</dbReference>
<protein>
    <submittedName>
        <fullName evidence="3">DUF1295-domain-containing protein</fullName>
    </submittedName>
</protein>
<feature type="compositionally biased region" description="Basic residues" evidence="1">
    <location>
        <begin position="373"/>
        <end position="382"/>
    </location>
</feature>
<sequence length="382" mass="43153">MLVPILETTIPYIRRVEQCADFSKTVQPYLPQLYDLPQQIYAHITDLQALKHLYLSTNPLILALGFALALAPIVLIVSEANKNYSQVDRLWSILPVLYNCHYALWAHLSGIPALRLDHVMAVTVLWGARLTFNYWRKGGYQVGSEDYRWVVVRKYAGTYGMFFFNVTFISLGQSLLLFLITTPTYILLLTSHLRGNTLSTYDSIFPKLIFGLIILEFFADQQQWTYHQAKAHYHATAQPPRSARYTRAQLDRGFNTSGLWAWSRHPNFAAEQAVWVALYQWGCSESATFWNWTGAGALGYLVLFQASTWFTERISKEKYPEYGVYQKRVGKFIPHAGTEGMDVVEKVQGSGEGKVGEGKGVQSNGGGNGKGTAKAKGKARKR</sequence>
<reference evidence="3" key="1">
    <citation type="journal article" date="2020" name="Stud. Mycol.">
        <title>101 Dothideomycetes genomes: a test case for predicting lifestyles and emergence of pathogens.</title>
        <authorList>
            <person name="Haridas S."/>
            <person name="Albert R."/>
            <person name="Binder M."/>
            <person name="Bloem J."/>
            <person name="Labutti K."/>
            <person name="Salamov A."/>
            <person name="Andreopoulos B."/>
            <person name="Baker S."/>
            <person name="Barry K."/>
            <person name="Bills G."/>
            <person name="Bluhm B."/>
            <person name="Cannon C."/>
            <person name="Castanera R."/>
            <person name="Culley D."/>
            <person name="Daum C."/>
            <person name="Ezra D."/>
            <person name="Gonzalez J."/>
            <person name="Henrissat B."/>
            <person name="Kuo A."/>
            <person name="Liang C."/>
            <person name="Lipzen A."/>
            <person name="Lutzoni F."/>
            <person name="Magnuson J."/>
            <person name="Mondo S."/>
            <person name="Nolan M."/>
            <person name="Ohm R."/>
            <person name="Pangilinan J."/>
            <person name="Park H.-J."/>
            <person name="Ramirez L."/>
            <person name="Alfaro M."/>
            <person name="Sun H."/>
            <person name="Tritt A."/>
            <person name="Yoshinaga Y."/>
            <person name="Zwiers L.-H."/>
            <person name="Turgeon B."/>
            <person name="Goodwin S."/>
            <person name="Spatafora J."/>
            <person name="Crous P."/>
            <person name="Grigoriev I."/>
        </authorList>
    </citation>
    <scope>NUCLEOTIDE SEQUENCE</scope>
    <source>
        <strain evidence="3">CBS 122681</strain>
    </source>
</reference>
<keyword evidence="4" id="KW-1185">Reference proteome</keyword>
<evidence type="ECO:0000313" key="4">
    <source>
        <dbReference type="Proteomes" id="UP000799324"/>
    </source>
</evidence>
<feature type="transmembrane region" description="Helical" evidence="2">
    <location>
        <begin position="60"/>
        <end position="78"/>
    </location>
</feature>
<dbReference type="AlphaFoldDB" id="A0A6A6SNA7"/>
<feature type="transmembrane region" description="Helical" evidence="2">
    <location>
        <begin position="200"/>
        <end position="219"/>
    </location>
</feature>
<keyword evidence="2" id="KW-0812">Transmembrane</keyword>
<keyword evidence="2" id="KW-0472">Membrane</keyword>
<gene>
    <name evidence="3" type="ORF">K491DRAFT_698173</name>
</gene>
<evidence type="ECO:0000313" key="3">
    <source>
        <dbReference type="EMBL" id="KAF2649336.1"/>
    </source>
</evidence>
<feature type="transmembrane region" description="Helical" evidence="2">
    <location>
        <begin position="156"/>
        <end position="180"/>
    </location>
</feature>
<dbReference type="EMBL" id="MU004496">
    <property type="protein sequence ID" value="KAF2649336.1"/>
    <property type="molecule type" value="Genomic_DNA"/>
</dbReference>
<keyword evidence="2" id="KW-1133">Transmembrane helix</keyword>
<dbReference type="InterPro" id="IPR010721">
    <property type="entry name" value="UstE-like"/>
</dbReference>
<evidence type="ECO:0000256" key="2">
    <source>
        <dbReference type="SAM" id="Phobius"/>
    </source>
</evidence>
<dbReference type="Pfam" id="PF06966">
    <property type="entry name" value="DUF1295"/>
    <property type="match status" value="1"/>
</dbReference>
<name>A0A6A6SNA7_9PLEO</name>
<feature type="region of interest" description="Disordered" evidence="1">
    <location>
        <begin position="345"/>
        <end position="382"/>
    </location>
</feature>
<dbReference type="OrthoDB" id="201504at2759"/>
<dbReference type="PANTHER" id="PTHR32251:SF23">
    <property type="entry name" value="3-OXO-5-ALPHA-STEROID 4-DEHYDROGENASE (DUF1295)"/>
    <property type="match status" value="1"/>
</dbReference>
<dbReference type="PANTHER" id="PTHR32251">
    <property type="entry name" value="3-OXO-5-ALPHA-STEROID 4-DEHYDROGENASE"/>
    <property type="match status" value="1"/>
</dbReference>
<dbReference type="Gene3D" id="1.20.120.1630">
    <property type="match status" value="1"/>
</dbReference>
<organism evidence="3 4">
    <name type="scientific">Lophiostoma macrostomum CBS 122681</name>
    <dbReference type="NCBI Taxonomy" id="1314788"/>
    <lineage>
        <taxon>Eukaryota</taxon>
        <taxon>Fungi</taxon>
        <taxon>Dikarya</taxon>
        <taxon>Ascomycota</taxon>
        <taxon>Pezizomycotina</taxon>
        <taxon>Dothideomycetes</taxon>
        <taxon>Pleosporomycetidae</taxon>
        <taxon>Pleosporales</taxon>
        <taxon>Lophiostomataceae</taxon>
        <taxon>Lophiostoma</taxon>
    </lineage>
</organism>
<dbReference type="GO" id="GO:0016020">
    <property type="term" value="C:membrane"/>
    <property type="evidence" value="ECO:0007669"/>
    <property type="project" value="TreeGrafter"/>
</dbReference>
<proteinExistence type="predicted"/>
<evidence type="ECO:0000256" key="1">
    <source>
        <dbReference type="SAM" id="MobiDB-lite"/>
    </source>
</evidence>
<accession>A0A6A6SNA7</accession>